<dbReference type="SUPFAM" id="SSF101960">
    <property type="entry name" value="Stabilizer of iron transporter SufD"/>
    <property type="match status" value="1"/>
</dbReference>
<sequence>MTTETTIAPASTKTQVLRSFDVTEFPALNGLEEDWRFTPLKRLRELVTATSLTGTAPQLEPGDLPAGVSVRSVDGVEPVLTPFDRISALAFGAAAGVNLIEVAPEIEPEQAVVIRVVGKGGEAAAGRTFIKVGSFAKVTLVLEQTGTTTLADNIEVLVGDSAQLTLVTVADWDADAVQAQHVKLKVGKDARAVHVQVALGGDLVRQFTSVEYTGRGGDAELWGLYFADAGQHFEHRQLVDHSVPDCRSYVGYRGALQGKSAQTVWVGDVLIRATATGTDTYEINRNLILTDGAVAHSVPNLEIETGEIVGAGHASATGRFDEEQLFYLMARGIPDGEARKLVVRGFFAELLNKIPVEELRERLGSAIEARLAETGA</sequence>
<dbReference type="InterPro" id="IPR037284">
    <property type="entry name" value="SUF_FeS_clus_asmbl_SufBD_sf"/>
</dbReference>
<dbReference type="InterPro" id="IPR055346">
    <property type="entry name" value="Fe-S_cluster_assembly_SufBD"/>
</dbReference>
<protein>
    <submittedName>
        <fullName evidence="3">Fe-S cluster assembly protein SufD</fullName>
    </submittedName>
</protein>
<feature type="domain" description="SUF system FeS cluster assembly SufBD core" evidence="2">
    <location>
        <begin position="120"/>
        <end position="346"/>
    </location>
</feature>
<evidence type="ECO:0000313" key="4">
    <source>
        <dbReference type="Proteomes" id="UP001523369"/>
    </source>
</evidence>
<dbReference type="PANTHER" id="PTHR43575:SF1">
    <property type="entry name" value="PROTEIN ABCI7, CHLOROPLASTIC"/>
    <property type="match status" value="1"/>
</dbReference>
<dbReference type="NCBIfam" id="TIGR01981">
    <property type="entry name" value="sufD"/>
    <property type="match status" value="1"/>
</dbReference>
<organism evidence="3 4">
    <name type="scientific">Paractinoplanes aksuensis</name>
    <dbReference type="NCBI Taxonomy" id="2939490"/>
    <lineage>
        <taxon>Bacteria</taxon>
        <taxon>Bacillati</taxon>
        <taxon>Actinomycetota</taxon>
        <taxon>Actinomycetes</taxon>
        <taxon>Micromonosporales</taxon>
        <taxon>Micromonosporaceae</taxon>
        <taxon>Paractinoplanes</taxon>
    </lineage>
</organism>
<dbReference type="Pfam" id="PF01458">
    <property type="entry name" value="SUFBD_core"/>
    <property type="match status" value="1"/>
</dbReference>
<dbReference type="RefSeq" id="WP_253242362.1">
    <property type="nucleotide sequence ID" value="NZ_JAMYJR010000044.1"/>
</dbReference>
<keyword evidence="4" id="KW-1185">Reference proteome</keyword>
<dbReference type="EMBL" id="JAMYJR010000044">
    <property type="protein sequence ID" value="MCO8276331.1"/>
    <property type="molecule type" value="Genomic_DNA"/>
</dbReference>
<name>A0ABT1DZL3_9ACTN</name>
<gene>
    <name evidence="3" type="primary">sufD</name>
    <name evidence="3" type="ORF">M1L60_37705</name>
</gene>
<accession>A0ABT1DZL3</accession>
<reference evidence="3 4" key="1">
    <citation type="submission" date="2022-06" db="EMBL/GenBank/DDBJ databases">
        <title>New Species of the Genus Actinoplanes, ActinopZanes ferrugineus.</title>
        <authorList>
            <person name="Ding P."/>
        </authorList>
    </citation>
    <scope>NUCLEOTIDE SEQUENCE [LARGE SCALE GENOMIC DNA]</scope>
    <source>
        <strain evidence="3 4">TRM88003</strain>
    </source>
</reference>
<dbReference type="Proteomes" id="UP001523369">
    <property type="component" value="Unassembled WGS sequence"/>
</dbReference>
<dbReference type="PANTHER" id="PTHR43575">
    <property type="entry name" value="PROTEIN ABCI7, CHLOROPLASTIC"/>
    <property type="match status" value="1"/>
</dbReference>
<evidence type="ECO:0000256" key="1">
    <source>
        <dbReference type="ARBA" id="ARBA00043967"/>
    </source>
</evidence>
<evidence type="ECO:0000259" key="2">
    <source>
        <dbReference type="Pfam" id="PF01458"/>
    </source>
</evidence>
<dbReference type="InterPro" id="IPR011542">
    <property type="entry name" value="SUF_FeS_clus_asmbl_SufD"/>
</dbReference>
<comment type="similarity">
    <text evidence="1">Belongs to the iron-sulfur cluster assembly SufBD family.</text>
</comment>
<dbReference type="InterPro" id="IPR000825">
    <property type="entry name" value="SUF_FeS_clus_asmbl_SufBD_core"/>
</dbReference>
<proteinExistence type="inferred from homology"/>
<evidence type="ECO:0000313" key="3">
    <source>
        <dbReference type="EMBL" id="MCO8276331.1"/>
    </source>
</evidence>
<comment type="caution">
    <text evidence="3">The sequence shown here is derived from an EMBL/GenBank/DDBJ whole genome shotgun (WGS) entry which is preliminary data.</text>
</comment>